<sequence length="241" mass="27501">MARADKVWQKEEISKRFLDGVRQAIPFTGEQIELMLRIIRKAKPNLENFIDLGCGDAILGSAILKAFEGSFGTFIDFSETMITAANKKLAGHEAGFELLQGDFANKSWLDVAAGKAPYDLIVSGLAIHHQPHKRKKELYKEIFDLLTPGGLFLNLEHVAPEDPWVEEIFWDEFIQSVQDLYKSKGIDKTIEEINMEFEEPKRANILAPLEDQLTWLREIGFIHVDCYIKYFEHAMFGGVRP</sequence>
<reference evidence="2" key="1">
    <citation type="submission" date="2018-06" db="EMBL/GenBank/DDBJ databases">
        <authorList>
            <person name="Zhirakovskaya E."/>
        </authorList>
    </citation>
    <scope>NUCLEOTIDE SEQUENCE</scope>
</reference>
<dbReference type="PANTHER" id="PTHR43591:SF24">
    <property type="entry name" value="2-METHOXY-6-POLYPRENYL-1,4-BENZOQUINOL METHYLASE, MITOCHONDRIAL"/>
    <property type="match status" value="1"/>
</dbReference>
<dbReference type="InterPro" id="IPR041698">
    <property type="entry name" value="Methyltransf_25"/>
</dbReference>
<proteinExistence type="predicted"/>
<dbReference type="PANTHER" id="PTHR43591">
    <property type="entry name" value="METHYLTRANSFERASE"/>
    <property type="match status" value="1"/>
</dbReference>
<feature type="domain" description="Methyltransferase" evidence="1">
    <location>
        <begin position="50"/>
        <end position="150"/>
    </location>
</feature>
<evidence type="ECO:0000259" key="1">
    <source>
        <dbReference type="Pfam" id="PF13649"/>
    </source>
</evidence>
<dbReference type="SUPFAM" id="SSF53335">
    <property type="entry name" value="S-adenosyl-L-methionine-dependent methyltransferases"/>
    <property type="match status" value="1"/>
</dbReference>
<dbReference type="InterPro" id="IPR029063">
    <property type="entry name" value="SAM-dependent_MTases_sf"/>
</dbReference>
<evidence type="ECO:0000313" key="2">
    <source>
        <dbReference type="EMBL" id="VAX20648.1"/>
    </source>
</evidence>
<dbReference type="AlphaFoldDB" id="A0A3B1C9T4"/>
<gene>
    <name evidence="2" type="ORF">MNBD_NITROSPINAE02-1521</name>
</gene>
<protein>
    <recommendedName>
        <fullName evidence="1">Methyltransferase domain-containing protein</fullName>
    </recommendedName>
</protein>
<accession>A0A3B1C9T4</accession>
<dbReference type="CDD" id="cd02440">
    <property type="entry name" value="AdoMet_MTases"/>
    <property type="match status" value="1"/>
</dbReference>
<name>A0A3B1C9T4_9ZZZZ</name>
<dbReference type="Pfam" id="PF13649">
    <property type="entry name" value="Methyltransf_25"/>
    <property type="match status" value="1"/>
</dbReference>
<dbReference type="GO" id="GO:0008168">
    <property type="term" value="F:methyltransferase activity"/>
    <property type="evidence" value="ECO:0007669"/>
    <property type="project" value="TreeGrafter"/>
</dbReference>
<dbReference type="Gene3D" id="3.40.50.150">
    <property type="entry name" value="Vaccinia Virus protein VP39"/>
    <property type="match status" value="1"/>
</dbReference>
<dbReference type="EMBL" id="UOGE01000060">
    <property type="protein sequence ID" value="VAX20648.1"/>
    <property type="molecule type" value="Genomic_DNA"/>
</dbReference>
<organism evidence="2">
    <name type="scientific">hydrothermal vent metagenome</name>
    <dbReference type="NCBI Taxonomy" id="652676"/>
    <lineage>
        <taxon>unclassified sequences</taxon>
        <taxon>metagenomes</taxon>
        <taxon>ecological metagenomes</taxon>
    </lineage>
</organism>